<evidence type="ECO:0000256" key="1">
    <source>
        <dbReference type="SAM" id="MobiDB-lite"/>
    </source>
</evidence>
<protein>
    <submittedName>
        <fullName evidence="2">Uncharacterized protein</fullName>
    </submittedName>
</protein>
<gene>
    <name evidence="2" type="ORF">PXEA_LOCUS2568</name>
</gene>
<reference evidence="2" key="1">
    <citation type="submission" date="2018-11" db="EMBL/GenBank/DDBJ databases">
        <authorList>
            <consortium name="Pathogen Informatics"/>
        </authorList>
    </citation>
    <scope>NUCLEOTIDE SEQUENCE</scope>
</reference>
<sequence>MHTKTFCIQLKEKFTLPGVEHLTIQVEKECFRNHLQGLGLNVDTLLRYQKRAPALYCTLGEVKPEKNIHNSGDNYNIQEPAHGHHHSQEQEH</sequence>
<proteinExistence type="predicted"/>
<organism evidence="2 3">
    <name type="scientific">Protopolystoma xenopodis</name>
    <dbReference type="NCBI Taxonomy" id="117903"/>
    <lineage>
        <taxon>Eukaryota</taxon>
        <taxon>Metazoa</taxon>
        <taxon>Spiralia</taxon>
        <taxon>Lophotrochozoa</taxon>
        <taxon>Platyhelminthes</taxon>
        <taxon>Monogenea</taxon>
        <taxon>Polyopisthocotylea</taxon>
        <taxon>Polystomatidea</taxon>
        <taxon>Polystomatidae</taxon>
        <taxon>Protopolystoma</taxon>
    </lineage>
</organism>
<keyword evidence="3" id="KW-1185">Reference proteome</keyword>
<evidence type="ECO:0000313" key="2">
    <source>
        <dbReference type="EMBL" id="VEL09128.1"/>
    </source>
</evidence>
<dbReference type="EMBL" id="CAAALY010005529">
    <property type="protein sequence ID" value="VEL09128.1"/>
    <property type="molecule type" value="Genomic_DNA"/>
</dbReference>
<comment type="caution">
    <text evidence="2">The sequence shown here is derived from an EMBL/GenBank/DDBJ whole genome shotgun (WGS) entry which is preliminary data.</text>
</comment>
<name>A0A3S4ZE11_9PLAT</name>
<feature type="region of interest" description="Disordered" evidence="1">
    <location>
        <begin position="68"/>
        <end position="92"/>
    </location>
</feature>
<evidence type="ECO:0000313" key="3">
    <source>
        <dbReference type="Proteomes" id="UP000784294"/>
    </source>
</evidence>
<accession>A0A3S4ZE11</accession>
<dbReference type="Proteomes" id="UP000784294">
    <property type="component" value="Unassembled WGS sequence"/>
</dbReference>
<dbReference type="AlphaFoldDB" id="A0A3S4ZE11"/>